<gene>
    <name evidence="1" type="ORF">LOK49_LG02G02109</name>
</gene>
<name>A0ACC0IIJ1_9ERIC</name>
<evidence type="ECO:0000313" key="2">
    <source>
        <dbReference type="Proteomes" id="UP001060215"/>
    </source>
</evidence>
<comment type="caution">
    <text evidence="1">The sequence shown here is derived from an EMBL/GenBank/DDBJ whole genome shotgun (WGS) entry which is preliminary data.</text>
</comment>
<reference evidence="1 2" key="1">
    <citation type="journal article" date="2022" name="Plant J.">
        <title>Chromosome-level genome of Camellia lanceoleosa provides a valuable resource for understanding genome evolution and self-incompatibility.</title>
        <authorList>
            <person name="Gong W."/>
            <person name="Xiao S."/>
            <person name="Wang L."/>
            <person name="Liao Z."/>
            <person name="Chang Y."/>
            <person name="Mo W."/>
            <person name="Hu G."/>
            <person name="Li W."/>
            <person name="Zhao G."/>
            <person name="Zhu H."/>
            <person name="Hu X."/>
            <person name="Ji K."/>
            <person name="Xiang X."/>
            <person name="Song Q."/>
            <person name="Yuan D."/>
            <person name="Jin S."/>
            <person name="Zhang L."/>
        </authorList>
    </citation>
    <scope>NUCLEOTIDE SEQUENCE [LARGE SCALE GENOMIC DNA]</scope>
    <source>
        <strain evidence="1">SQ_2022a</strain>
    </source>
</reference>
<dbReference type="Proteomes" id="UP001060215">
    <property type="component" value="Chromosome 3"/>
</dbReference>
<evidence type="ECO:0000313" key="1">
    <source>
        <dbReference type="EMBL" id="KAI8025375.1"/>
    </source>
</evidence>
<organism evidence="1 2">
    <name type="scientific">Camellia lanceoleosa</name>
    <dbReference type="NCBI Taxonomy" id="1840588"/>
    <lineage>
        <taxon>Eukaryota</taxon>
        <taxon>Viridiplantae</taxon>
        <taxon>Streptophyta</taxon>
        <taxon>Embryophyta</taxon>
        <taxon>Tracheophyta</taxon>
        <taxon>Spermatophyta</taxon>
        <taxon>Magnoliopsida</taxon>
        <taxon>eudicotyledons</taxon>
        <taxon>Gunneridae</taxon>
        <taxon>Pentapetalae</taxon>
        <taxon>asterids</taxon>
        <taxon>Ericales</taxon>
        <taxon>Theaceae</taxon>
        <taxon>Camellia</taxon>
    </lineage>
</organism>
<sequence length="200" mass="23620">MIVDAFIPFKRRRFSNSKFGVVRYLKEEEADEAIRSFNRVWWRGHLLVVKRATIPSGKRLIWRKKKSHLPHHLSPKGDQIWRHNQVPEDQSPYSIEGVEVNPDGSSFTVDTEEIDDSWVKTCVVGIVRDYKIIPMIEKAMRTEGVNFVIIKPLGGVKVLLQFNTVEDMKEMLQGSRWWLETWFDEVYEWHCREFTLSSRV</sequence>
<keyword evidence="2" id="KW-1185">Reference proteome</keyword>
<protein>
    <submittedName>
        <fullName evidence="1">Uncharacterized protein</fullName>
    </submittedName>
</protein>
<dbReference type="EMBL" id="CM045760">
    <property type="protein sequence ID" value="KAI8025375.1"/>
    <property type="molecule type" value="Genomic_DNA"/>
</dbReference>
<accession>A0ACC0IIJ1</accession>
<proteinExistence type="predicted"/>